<sequence>MFPIHFNTFFNGKSLWFRLTLVASRCWLILVDRYLILSGDHFGPVVTHGKLQLSEIEANKLEDLKSDNIADYVCSVQWWGEDGSCGGDVNNGRLGTLGLGWGCSFVEAARLEHDSELNYALYRTEVPATFAINKPYLTPPSIGFLISLQVNAHN</sequence>
<protein>
    <submittedName>
        <fullName evidence="2">Uncharacterized protein</fullName>
    </submittedName>
</protein>
<dbReference type="Proteomes" id="UP000657918">
    <property type="component" value="Unassembled WGS sequence"/>
</dbReference>
<feature type="signal peptide" evidence="1">
    <location>
        <begin position="1"/>
        <end position="26"/>
    </location>
</feature>
<evidence type="ECO:0000313" key="2">
    <source>
        <dbReference type="EMBL" id="KAF9669349.1"/>
    </source>
</evidence>
<name>A0A835MMF5_9ROSI</name>
<comment type="caution">
    <text evidence="2">The sequence shown here is derived from an EMBL/GenBank/DDBJ whole genome shotgun (WGS) entry which is preliminary data.</text>
</comment>
<organism evidence="2 3">
    <name type="scientific">Salix dunnii</name>
    <dbReference type="NCBI Taxonomy" id="1413687"/>
    <lineage>
        <taxon>Eukaryota</taxon>
        <taxon>Viridiplantae</taxon>
        <taxon>Streptophyta</taxon>
        <taxon>Embryophyta</taxon>
        <taxon>Tracheophyta</taxon>
        <taxon>Spermatophyta</taxon>
        <taxon>Magnoliopsida</taxon>
        <taxon>eudicotyledons</taxon>
        <taxon>Gunneridae</taxon>
        <taxon>Pentapetalae</taxon>
        <taxon>rosids</taxon>
        <taxon>fabids</taxon>
        <taxon>Malpighiales</taxon>
        <taxon>Salicaceae</taxon>
        <taxon>Saliceae</taxon>
        <taxon>Salix</taxon>
    </lineage>
</organism>
<keyword evidence="1" id="KW-0732">Signal</keyword>
<feature type="chain" id="PRO_5032920887" evidence="1">
    <location>
        <begin position="27"/>
        <end position="154"/>
    </location>
</feature>
<evidence type="ECO:0000313" key="3">
    <source>
        <dbReference type="Proteomes" id="UP000657918"/>
    </source>
</evidence>
<proteinExistence type="predicted"/>
<dbReference type="AlphaFoldDB" id="A0A835MMF5"/>
<gene>
    <name evidence="2" type="ORF">SADUNF_Sadunf14G0098500</name>
</gene>
<reference evidence="2 3" key="1">
    <citation type="submission" date="2020-10" db="EMBL/GenBank/DDBJ databases">
        <title>Plant Genome Project.</title>
        <authorList>
            <person name="Zhang R.-G."/>
        </authorList>
    </citation>
    <scope>NUCLEOTIDE SEQUENCE [LARGE SCALE GENOMIC DNA]</scope>
    <source>
        <strain evidence="2">FAFU-HL-1</strain>
        <tissue evidence="2">Leaf</tissue>
    </source>
</reference>
<keyword evidence="3" id="KW-1185">Reference proteome</keyword>
<evidence type="ECO:0000256" key="1">
    <source>
        <dbReference type="SAM" id="SignalP"/>
    </source>
</evidence>
<accession>A0A835MMF5</accession>
<dbReference type="EMBL" id="JADGMS010000014">
    <property type="protein sequence ID" value="KAF9669349.1"/>
    <property type="molecule type" value="Genomic_DNA"/>
</dbReference>